<keyword evidence="9" id="KW-1185">Reference proteome</keyword>
<dbReference type="InterPro" id="IPR021190">
    <property type="entry name" value="Pept_M10A"/>
</dbReference>
<evidence type="ECO:0000256" key="3">
    <source>
        <dbReference type="ARBA" id="ARBA00022801"/>
    </source>
</evidence>
<dbReference type="Pfam" id="PF00413">
    <property type="entry name" value="Peptidase_M10"/>
    <property type="match status" value="1"/>
</dbReference>
<sequence>FVLFLVAAHEFGHSLGLSHSEVPDALMFPTYTLTDPDRSPLSSNDIDEI</sequence>
<dbReference type="Proteomes" id="UP001529510">
    <property type="component" value="Unassembled WGS sequence"/>
</dbReference>
<feature type="binding site" evidence="6">
    <location>
        <position position="27"/>
    </location>
    <ligand>
        <name>Zn(2+)</name>
        <dbReference type="ChEBI" id="CHEBI:29105"/>
        <label>2</label>
        <note>catalytic</note>
    </ligand>
</feature>
<keyword evidence="1" id="KW-0645">Protease</keyword>
<dbReference type="PANTHER" id="PTHR10201">
    <property type="entry name" value="MATRIX METALLOPROTEINASE"/>
    <property type="match status" value="1"/>
</dbReference>
<dbReference type="InterPro" id="IPR001818">
    <property type="entry name" value="Pept_M10_metallopeptidase"/>
</dbReference>
<dbReference type="Gene3D" id="3.40.390.10">
    <property type="entry name" value="Collagenase (Catalytic Domain)"/>
    <property type="match status" value="1"/>
</dbReference>
<feature type="binding site" evidence="6">
    <location>
        <position position="19"/>
    </location>
    <ligand>
        <name>Zn(2+)</name>
        <dbReference type="ChEBI" id="CHEBI:29105"/>
        <label>2</label>
        <note>catalytic</note>
    </ligand>
</feature>
<dbReference type="PRINTS" id="PR00138">
    <property type="entry name" value="MATRIXIN"/>
</dbReference>
<dbReference type="GO" id="GO:0008233">
    <property type="term" value="F:peptidase activity"/>
    <property type="evidence" value="ECO:0007669"/>
    <property type="project" value="UniProtKB-KW"/>
</dbReference>
<feature type="non-terminal residue" evidence="8">
    <location>
        <position position="1"/>
    </location>
</feature>
<dbReference type="PANTHER" id="PTHR10201:SF151">
    <property type="entry name" value="INTERSTITIAL COLLAGENASE"/>
    <property type="match status" value="1"/>
</dbReference>
<accession>A0ABD0Q9N9</accession>
<comment type="cofactor">
    <cofactor evidence="6">
        <name>Zn(2+)</name>
        <dbReference type="ChEBI" id="CHEBI:29105"/>
    </cofactor>
    <text evidence="6">Binds 2 Zn(2+) ions per subunit.</text>
</comment>
<dbReference type="EMBL" id="JAMKFB020000010">
    <property type="protein sequence ID" value="KAL0182978.1"/>
    <property type="molecule type" value="Genomic_DNA"/>
</dbReference>
<dbReference type="GO" id="GO:0046872">
    <property type="term" value="F:metal ion binding"/>
    <property type="evidence" value="ECO:0007669"/>
    <property type="project" value="UniProtKB-KW"/>
</dbReference>
<keyword evidence="4 6" id="KW-0862">Zinc</keyword>
<evidence type="ECO:0000313" key="8">
    <source>
        <dbReference type="EMBL" id="KAL0182978.1"/>
    </source>
</evidence>
<reference evidence="8 9" key="1">
    <citation type="submission" date="2024-05" db="EMBL/GenBank/DDBJ databases">
        <title>Genome sequencing and assembly of Indian major carp, Cirrhinus mrigala (Hamilton, 1822).</title>
        <authorList>
            <person name="Mohindra V."/>
            <person name="Chowdhury L.M."/>
            <person name="Lal K."/>
            <person name="Jena J.K."/>
        </authorList>
    </citation>
    <scope>NUCLEOTIDE SEQUENCE [LARGE SCALE GENOMIC DNA]</scope>
    <source>
        <strain evidence="8">CM1030</strain>
        <tissue evidence="8">Blood</tissue>
    </source>
</reference>
<gene>
    <name evidence="8" type="ORF">M9458_022353</name>
</gene>
<feature type="binding site" evidence="6">
    <location>
        <position position="9"/>
    </location>
    <ligand>
        <name>Zn(2+)</name>
        <dbReference type="ChEBI" id="CHEBI:29105"/>
        <label>2</label>
        <note>catalytic</note>
    </ligand>
</feature>
<name>A0ABD0Q9N9_CIRMR</name>
<protein>
    <recommendedName>
        <fullName evidence="7">Peptidase M10 metallopeptidase domain-containing protein</fullName>
    </recommendedName>
</protein>
<evidence type="ECO:0000256" key="4">
    <source>
        <dbReference type="ARBA" id="ARBA00022833"/>
    </source>
</evidence>
<evidence type="ECO:0000256" key="5">
    <source>
        <dbReference type="PIRSR" id="PIRSR621190-1"/>
    </source>
</evidence>
<keyword evidence="3" id="KW-0378">Hydrolase</keyword>
<evidence type="ECO:0000259" key="7">
    <source>
        <dbReference type="Pfam" id="PF00413"/>
    </source>
</evidence>
<evidence type="ECO:0000256" key="1">
    <source>
        <dbReference type="ARBA" id="ARBA00022670"/>
    </source>
</evidence>
<feature type="non-terminal residue" evidence="8">
    <location>
        <position position="49"/>
    </location>
</feature>
<evidence type="ECO:0000256" key="2">
    <source>
        <dbReference type="ARBA" id="ARBA00022723"/>
    </source>
</evidence>
<evidence type="ECO:0000313" key="9">
    <source>
        <dbReference type="Proteomes" id="UP001529510"/>
    </source>
</evidence>
<dbReference type="InterPro" id="IPR024079">
    <property type="entry name" value="MetalloPept_cat_dom_sf"/>
</dbReference>
<evidence type="ECO:0000256" key="6">
    <source>
        <dbReference type="PIRSR" id="PIRSR621190-2"/>
    </source>
</evidence>
<keyword evidence="2 6" id="KW-0479">Metal-binding</keyword>
<organism evidence="8 9">
    <name type="scientific">Cirrhinus mrigala</name>
    <name type="common">Mrigala</name>
    <dbReference type="NCBI Taxonomy" id="683832"/>
    <lineage>
        <taxon>Eukaryota</taxon>
        <taxon>Metazoa</taxon>
        <taxon>Chordata</taxon>
        <taxon>Craniata</taxon>
        <taxon>Vertebrata</taxon>
        <taxon>Euteleostomi</taxon>
        <taxon>Actinopterygii</taxon>
        <taxon>Neopterygii</taxon>
        <taxon>Teleostei</taxon>
        <taxon>Ostariophysi</taxon>
        <taxon>Cypriniformes</taxon>
        <taxon>Cyprinidae</taxon>
        <taxon>Labeoninae</taxon>
        <taxon>Labeonini</taxon>
        <taxon>Cirrhinus</taxon>
    </lineage>
</organism>
<feature type="active site" evidence="5">
    <location>
        <position position="10"/>
    </location>
</feature>
<dbReference type="AlphaFoldDB" id="A0ABD0Q9N9"/>
<feature type="binding site" evidence="6">
    <location>
        <position position="13"/>
    </location>
    <ligand>
        <name>Zn(2+)</name>
        <dbReference type="ChEBI" id="CHEBI:29105"/>
        <label>2</label>
        <note>catalytic</note>
    </ligand>
</feature>
<feature type="domain" description="Peptidase M10 metallopeptidase" evidence="7">
    <location>
        <begin position="3"/>
        <end position="49"/>
    </location>
</feature>
<dbReference type="GO" id="GO:0006508">
    <property type="term" value="P:proteolysis"/>
    <property type="evidence" value="ECO:0007669"/>
    <property type="project" value="UniProtKB-KW"/>
</dbReference>
<dbReference type="SUPFAM" id="SSF55486">
    <property type="entry name" value="Metalloproteases ('zincins'), catalytic domain"/>
    <property type="match status" value="1"/>
</dbReference>
<comment type="caution">
    <text evidence="8">The sequence shown here is derived from an EMBL/GenBank/DDBJ whole genome shotgun (WGS) entry which is preliminary data.</text>
</comment>
<proteinExistence type="predicted"/>